<protein>
    <recommendedName>
        <fullName evidence="6">Leucine-rich repeat-containing protein 40</fullName>
    </recommendedName>
</protein>
<organism evidence="4 5">
    <name type="scientific">Beauveria asiatica</name>
    <dbReference type="NCBI Taxonomy" id="1069075"/>
    <lineage>
        <taxon>Eukaryota</taxon>
        <taxon>Fungi</taxon>
        <taxon>Dikarya</taxon>
        <taxon>Ascomycota</taxon>
        <taxon>Pezizomycotina</taxon>
        <taxon>Sordariomycetes</taxon>
        <taxon>Hypocreomycetidae</taxon>
        <taxon>Hypocreales</taxon>
        <taxon>Cordycipitaceae</taxon>
        <taxon>Beauveria</taxon>
    </lineage>
</organism>
<gene>
    <name evidence="4" type="ORF">G3M48_008656</name>
</gene>
<keyword evidence="5" id="KW-1185">Reference proteome</keyword>
<reference evidence="4 5" key="1">
    <citation type="submission" date="2020-02" db="EMBL/GenBank/DDBJ databases">
        <title>Comparative genomics of the hypocrealean fungal genus Beauvera.</title>
        <authorList>
            <person name="Showalter D.N."/>
            <person name="Bushley K.E."/>
            <person name="Rehner S.A."/>
        </authorList>
    </citation>
    <scope>NUCLEOTIDE SEQUENCE [LARGE SCALE GENOMIC DNA]</scope>
    <source>
        <strain evidence="4 5">ARSEF4384</strain>
    </source>
</reference>
<feature type="compositionally biased region" description="Low complexity" evidence="3">
    <location>
        <begin position="227"/>
        <end position="244"/>
    </location>
</feature>
<feature type="compositionally biased region" description="Polar residues" evidence="3">
    <location>
        <begin position="29"/>
        <end position="40"/>
    </location>
</feature>
<feature type="compositionally biased region" description="Basic and acidic residues" evidence="3">
    <location>
        <begin position="832"/>
        <end position="841"/>
    </location>
</feature>
<proteinExistence type="predicted"/>
<keyword evidence="1" id="KW-0433">Leucine-rich repeat</keyword>
<dbReference type="SUPFAM" id="SSF52058">
    <property type="entry name" value="L domain-like"/>
    <property type="match status" value="2"/>
</dbReference>
<dbReference type="InterPro" id="IPR025875">
    <property type="entry name" value="Leu-rich_rpt_4"/>
</dbReference>
<dbReference type="SMART" id="SM00369">
    <property type="entry name" value="LRR_TYP"/>
    <property type="match status" value="12"/>
</dbReference>
<dbReference type="Pfam" id="PF13855">
    <property type="entry name" value="LRR_8"/>
    <property type="match status" value="1"/>
</dbReference>
<feature type="compositionally biased region" description="Low complexity" evidence="3">
    <location>
        <begin position="847"/>
        <end position="862"/>
    </location>
</feature>
<dbReference type="InterPro" id="IPR032675">
    <property type="entry name" value="LRR_dom_sf"/>
</dbReference>
<evidence type="ECO:0000256" key="1">
    <source>
        <dbReference type="ARBA" id="ARBA00022614"/>
    </source>
</evidence>
<dbReference type="InterPro" id="IPR001611">
    <property type="entry name" value="Leu-rich_rpt"/>
</dbReference>
<dbReference type="PANTHER" id="PTHR45617:SF181">
    <property type="entry name" value="LP04042P"/>
    <property type="match status" value="1"/>
</dbReference>
<feature type="compositionally biased region" description="Low complexity" evidence="3">
    <location>
        <begin position="42"/>
        <end position="54"/>
    </location>
</feature>
<comment type="caution">
    <text evidence="4">The sequence shown here is derived from an EMBL/GenBank/DDBJ whole genome shotgun (WGS) entry which is preliminary data.</text>
</comment>
<dbReference type="PROSITE" id="PS51450">
    <property type="entry name" value="LRR"/>
    <property type="match status" value="2"/>
</dbReference>
<dbReference type="AlphaFoldDB" id="A0AAW0S3I1"/>
<sequence>MDASTQRAGGTRRTSRLPVPRPSGIPRPTFSTVNPNSPTVSAARPLAAAPAGPAGTNELHNPKVRRSLVGAPLASASSREQLRTASISRPPAQRPRGSRISSTSQRRTSLFVDRMPSRASTIADRDADELVGNRRASRAGLLPDHDHDSPTDDEDLVLPPLGASYLQTPNKRSGKPRPSLTERTMETLANVPSSPALNRKPSSFFDHSRPRSRSGSVNSRPGSSYNSDGSGRPHSRSSSRPGSRADNDGYGGAYRSALSTIDGTPERAGGRGLAKTPNSRIGLKPSLTSASKPLPVPTSPSPEKQAKQPLKSRPAPAKPLKSKASSNGLFNKPALPATSTNASASGLNAEDQAWDGAIAPLTMTKTRAVASEDRPGLAHRKSSTALRDQIAKAKAARKASSKLNSPSVQDVPIAMGGGMDFGIEDYPDPFGQNRNEPAGVKVLQQRIAAGRTTGRLNIAALGLKEMPAEVLDMYNLNSMSGGSSWAESVDLTRLVAADNEFETLTDALFPDSIPDEFDMMGDDNDAPPNIFGGLETMDFHGNKLAAVPIGFRGLCQLTSLNLSKNNLDSNCLQILSQMTALRDLKLANNNLSGPLNAAISLLDGLEVLDLHDNKLSSLPEDMHKMSRLRILDLGQNNFESISFAALADLPLSQLVLRQNKLTGTLIQDPIDAMRTLQTLDISCNQIKYIMPSSTVVAFPALHTLSASMNRLQELPEMSSWSSLLTLTLDENGIAAIPESFMSLTKLRQVDFSGNDIRVVPPELSRMDSLSMIRLSGNPLRDKKFVTATTDELKEILAGRLEPPPPYQEQGENIVGIMAKLAEAHKTRGTARHVGDDESKSDADDDFTTPPTSRPHSPSRARSQTMDSVQTQFHMPLLEDWQVRAGGVLDRSRTGSSVLDATKFAEANDRQPIRQLLLHHNLLSNIPENLFVVARSLTSLSLANNQLTAAKYLQQPLELPALQELNLAANRITSLEPLLEYLDAPSLETLDVCTNRMTCLPLGLLDKFPRLRVLLANNNQISELRPESIKGLKIVEVANNEIGQLEPMIGLLGGASGLERLDVSGNRFKVPRWNILEQGTHALLHWLRGRVPDQEMERWREQNGDDD</sequence>
<name>A0AAW0S3I1_9HYPO</name>
<dbReference type="Pfam" id="PF13516">
    <property type="entry name" value="LRR_6"/>
    <property type="match status" value="1"/>
</dbReference>
<accession>A0AAW0S3I1</accession>
<feature type="compositionally biased region" description="Low complexity" evidence="3">
    <location>
        <begin position="98"/>
        <end position="109"/>
    </location>
</feature>
<dbReference type="Pfam" id="PF12799">
    <property type="entry name" value="LRR_4"/>
    <property type="match status" value="1"/>
</dbReference>
<feature type="compositionally biased region" description="Polar residues" evidence="3">
    <location>
        <begin position="213"/>
        <end position="226"/>
    </location>
</feature>
<dbReference type="PANTHER" id="PTHR45617">
    <property type="entry name" value="LEUCINE RICH REPEAT FAMILY PROTEIN"/>
    <property type="match status" value="1"/>
</dbReference>
<evidence type="ECO:0000313" key="5">
    <source>
        <dbReference type="Proteomes" id="UP001397290"/>
    </source>
</evidence>
<feature type="region of interest" description="Disordered" evidence="3">
    <location>
        <begin position="1"/>
        <end position="343"/>
    </location>
</feature>
<feature type="compositionally biased region" description="Polar residues" evidence="3">
    <location>
        <begin position="75"/>
        <end position="87"/>
    </location>
</feature>
<dbReference type="Proteomes" id="UP001397290">
    <property type="component" value="Unassembled WGS sequence"/>
</dbReference>
<evidence type="ECO:0008006" key="6">
    <source>
        <dbReference type="Google" id="ProtNLM"/>
    </source>
</evidence>
<dbReference type="Gene3D" id="3.80.10.10">
    <property type="entry name" value="Ribonuclease Inhibitor"/>
    <property type="match status" value="3"/>
</dbReference>
<dbReference type="SMART" id="SM00364">
    <property type="entry name" value="LRR_BAC"/>
    <property type="match status" value="6"/>
</dbReference>
<evidence type="ECO:0000256" key="3">
    <source>
        <dbReference type="SAM" id="MobiDB-lite"/>
    </source>
</evidence>
<dbReference type="EMBL" id="JAAHCF010000066">
    <property type="protein sequence ID" value="KAK8148968.1"/>
    <property type="molecule type" value="Genomic_DNA"/>
</dbReference>
<dbReference type="InterPro" id="IPR003591">
    <property type="entry name" value="Leu-rich_rpt_typical-subtyp"/>
</dbReference>
<evidence type="ECO:0000313" key="4">
    <source>
        <dbReference type="EMBL" id="KAK8148968.1"/>
    </source>
</evidence>
<evidence type="ECO:0000256" key="2">
    <source>
        <dbReference type="ARBA" id="ARBA00022737"/>
    </source>
</evidence>
<keyword evidence="2" id="KW-0677">Repeat</keyword>
<feature type="region of interest" description="Disordered" evidence="3">
    <location>
        <begin position="825"/>
        <end position="867"/>
    </location>
</feature>